<dbReference type="Proteomes" id="UP000277928">
    <property type="component" value="Unassembled WGS sequence"/>
</dbReference>
<dbReference type="AlphaFoldDB" id="A0A3P6T3I1"/>
<dbReference type="EMBL" id="UYRX01000456">
    <property type="protein sequence ID" value="VDK82476.1"/>
    <property type="molecule type" value="Genomic_DNA"/>
</dbReference>
<feature type="compositionally biased region" description="Basic residues" evidence="1">
    <location>
        <begin position="161"/>
        <end position="172"/>
    </location>
</feature>
<keyword evidence="3" id="KW-1185">Reference proteome</keyword>
<feature type="region of interest" description="Disordered" evidence="1">
    <location>
        <begin position="79"/>
        <end position="103"/>
    </location>
</feature>
<dbReference type="OrthoDB" id="5855744at2759"/>
<evidence type="ECO:0000256" key="1">
    <source>
        <dbReference type="SAM" id="MobiDB-lite"/>
    </source>
</evidence>
<feature type="region of interest" description="Disordered" evidence="1">
    <location>
        <begin position="145"/>
        <end position="175"/>
    </location>
</feature>
<evidence type="ECO:0000313" key="3">
    <source>
        <dbReference type="Proteomes" id="UP000277928"/>
    </source>
</evidence>
<dbReference type="OMA" id="NHRSYNH"/>
<proteinExistence type="predicted"/>
<feature type="compositionally biased region" description="Acidic residues" evidence="1">
    <location>
        <begin position="84"/>
        <end position="103"/>
    </location>
</feature>
<accession>A0A3P6T3I1</accession>
<protein>
    <submittedName>
        <fullName evidence="2">Uncharacterized protein</fullName>
    </submittedName>
</protein>
<reference evidence="2 3" key="1">
    <citation type="submission" date="2018-08" db="EMBL/GenBank/DDBJ databases">
        <authorList>
            <person name="Laetsch R D."/>
            <person name="Stevens L."/>
            <person name="Kumar S."/>
            <person name="Blaxter L. M."/>
        </authorList>
    </citation>
    <scope>NUCLEOTIDE SEQUENCE [LARGE SCALE GENOMIC DNA]</scope>
</reference>
<organism evidence="2 3">
    <name type="scientific">Litomosoides sigmodontis</name>
    <name type="common">Filarial nematode worm</name>
    <dbReference type="NCBI Taxonomy" id="42156"/>
    <lineage>
        <taxon>Eukaryota</taxon>
        <taxon>Metazoa</taxon>
        <taxon>Ecdysozoa</taxon>
        <taxon>Nematoda</taxon>
        <taxon>Chromadorea</taxon>
        <taxon>Rhabditida</taxon>
        <taxon>Spirurina</taxon>
        <taxon>Spiruromorpha</taxon>
        <taxon>Filarioidea</taxon>
        <taxon>Onchocercidae</taxon>
        <taxon>Litomosoides</taxon>
    </lineage>
</organism>
<evidence type="ECO:0000313" key="2">
    <source>
        <dbReference type="EMBL" id="VDK82476.1"/>
    </source>
</evidence>
<feature type="region of interest" description="Disordered" evidence="1">
    <location>
        <begin position="1"/>
        <end position="38"/>
    </location>
</feature>
<name>A0A3P6T3I1_LITSI</name>
<gene>
    <name evidence="2" type="ORF">NLS_LOCUS5772</name>
</gene>
<sequence length="244" mass="27555">MPRASRQTELIREPKRKVRGAASTKSTRVGNSLPRHREAVCYEVSPEIRSVREGRIRPGSVAPLLSRRAKALVMKGHYGHHYSDDDEDDDDASDNSDEDSSTEIDYDNELYDHHHHRSYVHHRIPIDVKKDYEEYEDEIASPPSYHIATSLGHTRPPPKSNRTRKLRTRTSRATKSIPTKSIISAATKPAKSACRCNVKNKNKEPGVTSSRVRSGPITRSRGKIHHVSVISISLLLNSSTVFQY</sequence>